<dbReference type="InterPro" id="IPR016163">
    <property type="entry name" value="Ald_DH_C"/>
</dbReference>
<proteinExistence type="inferred from homology"/>
<dbReference type="FunFam" id="3.40.605.10:FF:000001">
    <property type="entry name" value="Aldehyde dehydrogenase 1"/>
    <property type="match status" value="1"/>
</dbReference>
<feature type="domain" description="Aldehyde dehydrogenase" evidence="3">
    <location>
        <begin position="40"/>
        <end position="495"/>
    </location>
</feature>
<gene>
    <name evidence="4" type="ORF">SCA03_15400</name>
</gene>
<dbReference type="InterPro" id="IPR016162">
    <property type="entry name" value="Ald_DH_N"/>
</dbReference>
<organism evidence="4 5">
    <name type="scientific">Streptomyces cacaoi</name>
    <dbReference type="NCBI Taxonomy" id="1898"/>
    <lineage>
        <taxon>Bacteria</taxon>
        <taxon>Bacillati</taxon>
        <taxon>Actinomycetota</taxon>
        <taxon>Actinomycetes</taxon>
        <taxon>Kitasatosporales</taxon>
        <taxon>Streptomycetaceae</taxon>
        <taxon>Streptomyces</taxon>
    </lineage>
</organism>
<evidence type="ECO:0000313" key="4">
    <source>
        <dbReference type="EMBL" id="GEB48989.1"/>
    </source>
</evidence>
<dbReference type="InterPro" id="IPR015590">
    <property type="entry name" value="Aldehyde_DH_dom"/>
</dbReference>
<dbReference type="AlphaFoldDB" id="A0A4Y3QVL3"/>
<dbReference type="RefSeq" id="WP_141275273.1">
    <property type="nucleotide sequence ID" value="NZ_BJMM01000005.1"/>
</dbReference>
<keyword evidence="5" id="KW-1185">Reference proteome</keyword>
<evidence type="ECO:0000256" key="1">
    <source>
        <dbReference type="ARBA" id="ARBA00009986"/>
    </source>
</evidence>
<dbReference type="Pfam" id="PF00171">
    <property type="entry name" value="Aldedh"/>
    <property type="match status" value="1"/>
</dbReference>
<dbReference type="CDD" id="cd07112">
    <property type="entry name" value="ALDH_GABALDH-PuuC"/>
    <property type="match status" value="1"/>
</dbReference>
<dbReference type="EMBL" id="BJMM01000005">
    <property type="protein sequence ID" value="GEB48989.1"/>
    <property type="molecule type" value="Genomic_DNA"/>
</dbReference>
<comment type="similarity">
    <text evidence="1">Belongs to the aldehyde dehydrogenase family.</text>
</comment>
<name>A0A4Y3QVL3_STRCI</name>
<protein>
    <submittedName>
        <fullName evidence="4">Aldehyde dehydrogenase</fullName>
    </submittedName>
</protein>
<evidence type="ECO:0000313" key="5">
    <source>
        <dbReference type="Proteomes" id="UP000319210"/>
    </source>
</evidence>
<dbReference type="OrthoDB" id="6882680at2"/>
<dbReference type="Gene3D" id="3.40.605.10">
    <property type="entry name" value="Aldehyde Dehydrogenase, Chain A, domain 1"/>
    <property type="match status" value="1"/>
</dbReference>
<keyword evidence="2" id="KW-0560">Oxidoreductase</keyword>
<dbReference type="FunFam" id="3.40.309.10:FF:000012">
    <property type="entry name" value="Betaine aldehyde dehydrogenase"/>
    <property type="match status" value="1"/>
</dbReference>
<evidence type="ECO:0000256" key="2">
    <source>
        <dbReference type="ARBA" id="ARBA00023002"/>
    </source>
</evidence>
<dbReference type="Gene3D" id="3.40.309.10">
    <property type="entry name" value="Aldehyde Dehydrogenase, Chain A, domain 2"/>
    <property type="match status" value="1"/>
</dbReference>
<evidence type="ECO:0000259" key="3">
    <source>
        <dbReference type="Pfam" id="PF00171"/>
    </source>
</evidence>
<sequence length="501" mass="52740">MSHTPADEPPTTAKDWHARAHALRPPTLPFIDGAEHKPATDRTFATVNPATGETITEVAACTEGEVDLAVRAARTAFEDGRWSRRAPEERKRVLLRLAALIEEHGPELALYDTLEMGKPISDTLGGDVPGAAGCFSWHAEAADKLYGETAPLPPGEVALVRRVPLGVIGAVVPWNFPLDMAAWKLAPALAAGNSVVLKPAEQSPLSALRLAALASEAGLPDGVLNVVPGRGEEAGRALGLHPDVDALAFTGSTAVGKLFLEYAAASNLKQIWPECGGKSPNLLFPDADLEAAAERAAWGFTCNGGQICSANTRLLVHTDIAEEFTARVVAHAAALVPGDPLDPLTAYGPLVDETQVARLAGELAGARERGGTVHGGTRPGMTGAYLEPAVVTGLGPDDRLAREELFGPVLTVLPFADEDEAVRTANDSPYGLAASVWTRDLSRAHRVADALCAGTVSVNTVDALDPRTPFGGFKQSGYGRDLSAHSFAKYTGLKTTWISYR</sequence>
<dbReference type="GO" id="GO:0016620">
    <property type="term" value="F:oxidoreductase activity, acting on the aldehyde or oxo group of donors, NAD or NADP as acceptor"/>
    <property type="evidence" value="ECO:0007669"/>
    <property type="project" value="InterPro"/>
</dbReference>
<dbReference type="InterPro" id="IPR016161">
    <property type="entry name" value="Ald_DH/histidinol_DH"/>
</dbReference>
<dbReference type="Proteomes" id="UP000319210">
    <property type="component" value="Unassembled WGS sequence"/>
</dbReference>
<accession>A0A4Y3QVL3</accession>
<dbReference type="SUPFAM" id="SSF53720">
    <property type="entry name" value="ALDH-like"/>
    <property type="match status" value="1"/>
</dbReference>
<dbReference type="PANTHER" id="PTHR11699">
    <property type="entry name" value="ALDEHYDE DEHYDROGENASE-RELATED"/>
    <property type="match status" value="1"/>
</dbReference>
<comment type="caution">
    <text evidence="4">The sequence shown here is derived from an EMBL/GenBank/DDBJ whole genome shotgun (WGS) entry which is preliminary data.</text>
</comment>
<reference evidence="4 5" key="1">
    <citation type="submission" date="2019-06" db="EMBL/GenBank/DDBJ databases">
        <title>Whole genome shotgun sequence of Streptomyces cacaoi subsp. cacaoi NBRC 12748.</title>
        <authorList>
            <person name="Hosoyama A."/>
            <person name="Uohara A."/>
            <person name="Ohji S."/>
            <person name="Ichikawa N."/>
        </authorList>
    </citation>
    <scope>NUCLEOTIDE SEQUENCE [LARGE SCALE GENOMIC DNA]</scope>
    <source>
        <strain evidence="4 5">NBRC 12748</strain>
    </source>
</reference>